<evidence type="ECO:0000256" key="1">
    <source>
        <dbReference type="SAM" id="MobiDB-lite"/>
    </source>
</evidence>
<name>A0A9N9G934_9GLOM</name>
<sequence length="530" mass="60283">MVTATTLLVPNQNNLNLKGRRSNKSLKSVRSSRSNQSKRSNSFDENQPNLEIESNKSSTSTTTENEVIVCSLSDSLDVIIEVGEGSNVKKFKTNSEALIRCPYFNAGLSTRWAEKENGHYMFKKPNITPQIFEVILSILQLLLAAEEFMLDELCELIHENAYNCKNFWYQEDSATLLKTIFECESFIKLRGPMTDWINENPNWLFNSPNFGSLKLSILRSIISNNSVNDSCKWDILIQWSVSQIVSLESKDSTKWSVVVFEVLKESLANHLSLIRFSSLSRNDYYNKILPLREVLPDIMDSTLQYYLKEDKKQSHHTHSDSATSMTSSTASSIRTRIILEDSNIINHAQALKICKWLNGSNSILKKNDINYSNFISRFTKRYEFKLLYRGSRDGFSSGTYHSLCDNKGKVIVLAKVARSPMVIGGYYPMDAAAQLNYVDYVSSKKSFIFSFSRNNSDEATPSRIGRLSYSPTICSSAAGPGFGHEELVFDLDSSPRSKICYTKSRYYSRQIAELGEYEIEDVEVFQLIKL</sequence>
<dbReference type="InterPro" id="IPR006571">
    <property type="entry name" value="TLDc_dom"/>
</dbReference>
<dbReference type="OrthoDB" id="2413077at2759"/>
<dbReference type="Gene3D" id="3.30.710.10">
    <property type="entry name" value="Potassium Channel Kv1.1, Chain A"/>
    <property type="match status" value="1"/>
</dbReference>
<gene>
    <name evidence="3" type="ORF">AGERDE_LOCUS8729</name>
</gene>
<dbReference type="InterPro" id="IPR011333">
    <property type="entry name" value="SKP1/BTB/POZ_sf"/>
</dbReference>
<dbReference type="PROSITE" id="PS51886">
    <property type="entry name" value="TLDC"/>
    <property type="match status" value="1"/>
</dbReference>
<evidence type="ECO:0000313" key="3">
    <source>
        <dbReference type="EMBL" id="CAG8593542.1"/>
    </source>
</evidence>
<reference evidence="3" key="1">
    <citation type="submission" date="2021-06" db="EMBL/GenBank/DDBJ databases">
        <authorList>
            <person name="Kallberg Y."/>
            <person name="Tangrot J."/>
            <person name="Rosling A."/>
        </authorList>
    </citation>
    <scope>NUCLEOTIDE SEQUENCE</scope>
    <source>
        <strain evidence="3">MT106</strain>
    </source>
</reference>
<dbReference type="CDD" id="cd18186">
    <property type="entry name" value="BTB_POZ_ZBTB_KLHL-like"/>
    <property type="match status" value="1"/>
</dbReference>
<evidence type="ECO:0000313" key="4">
    <source>
        <dbReference type="Proteomes" id="UP000789831"/>
    </source>
</evidence>
<protein>
    <submittedName>
        <fullName evidence="3">3214_t:CDS:1</fullName>
    </submittedName>
</protein>
<feature type="domain" description="TLDc" evidence="2">
    <location>
        <begin position="362"/>
        <end position="528"/>
    </location>
</feature>
<comment type="caution">
    <text evidence="3">The sequence shown here is derived from an EMBL/GenBank/DDBJ whole genome shotgun (WGS) entry which is preliminary data.</text>
</comment>
<dbReference type="EMBL" id="CAJVPL010001945">
    <property type="protein sequence ID" value="CAG8593542.1"/>
    <property type="molecule type" value="Genomic_DNA"/>
</dbReference>
<proteinExistence type="predicted"/>
<dbReference type="Proteomes" id="UP000789831">
    <property type="component" value="Unassembled WGS sequence"/>
</dbReference>
<dbReference type="AlphaFoldDB" id="A0A9N9G934"/>
<keyword evidence="4" id="KW-1185">Reference proteome</keyword>
<dbReference type="Pfam" id="PF07534">
    <property type="entry name" value="TLD"/>
    <property type="match status" value="1"/>
</dbReference>
<feature type="region of interest" description="Disordered" evidence="1">
    <location>
        <begin position="14"/>
        <end position="59"/>
    </location>
</feature>
<organism evidence="3 4">
    <name type="scientific">Ambispora gerdemannii</name>
    <dbReference type="NCBI Taxonomy" id="144530"/>
    <lineage>
        <taxon>Eukaryota</taxon>
        <taxon>Fungi</taxon>
        <taxon>Fungi incertae sedis</taxon>
        <taxon>Mucoromycota</taxon>
        <taxon>Glomeromycotina</taxon>
        <taxon>Glomeromycetes</taxon>
        <taxon>Archaeosporales</taxon>
        <taxon>Ambisporaceae</taxon>
        <taxon>Ambispora</taxon>
    </lineage>
</organism>
<feature type="compositionally biased region" description="Low complexity" evidence="1">
    <location>
        <begin position="25"/>
        <end position="40"/>
    </location>
</feature>
<evidence type="ECO:0000259" key="2">
    <source>
        <dbReference type="PROSITE" id="PS51886"/>
    </source>
</evidence>
<accession>A0A9N9G934</accession>